<gene>
    <name evidence="7" type="ordered locus">Metfor_0379</name>
</gene>
<dbReference type="PANTHER" id="PTHR43278">
    <property type="entry name" value="NAD(P)H-DEPENDENT FMN-CONTAINING OXIDOREDUCTASE YWQN-RELATED"/>
    <property type="match status" value="1"/>
</dbReference>
<dbReference type="eggNOG" id="arCOG02573">
    <property type="taxonomic scope" value="Archaea"/>
</dbReference>
<comment type="similarity">
    <text evidence="5">Belongs to the SsuE family. Isf subfamily.</text>
</comment>
<dbReference type="GO" id="GO:0016491">
    <property type="term" value="F:oxidoreductase activity"/>
    <property type="evidence" value="ECO:0007669"/>
    <property type="project" value="InterPro"/>
</dbReference>
<dbReference type="KEGG" id="mfo:Metfor_0379"/>
<dbReference type="InterPro" id="IPR051796">
    <property type="entry name" value="ISF_SsuE-like"/>
</dbReference>
<evidence type="ECO:0000256" key="1">
    <source>
        <dbReference type="ARBA" id="ARBA00001917"/>
    </source>
</evidence>
<evidence type="ECO:0000313" key="7">
    <source>
        <dbReference type="EMBL" id="AGB01453.1"/>
    </source>
</evidence>
<dbReference type="HOGENOM" id="CLU_050993_1_0_2"/>
<dbReference type="InParanoid" id="L0HDP8"/>
<evidence type="ECO:0000256" key="2">
    <source>
        <dbReference type="ARBA" id="ARBA00001966"/>
    </source>
</evidence>
<keyword evidence="8" id="KW-1185">Reference proteome</keyword>
<dbReference type="RefSeq" id="WP_015284417.1">
    <property type="nucleotide sequence ID" value="NC_019943.1"/>
</dbReference>
<feature type="domain" description="NADPH-dependent FMN reductase-like" evidence="6">
    <location>
        <begin position="1"/>
        <end position="153"/>
    </location>
</feature>
<sequence length="222" mass="24094" precursor="true">MKILAIHGSPRTLRSITRQLAQFVLEGAAEAGAETEMIDLCDLKITPCTACEGCSFNGICVFEDDMPALVERMKEADGVVFASPVYIDNVSGQMKIFFDRLADAIHYQLLAGKFGCSVASTHTSGGDAVVAYQNHVLNYLAVVSVGGISVATGGDSYAVDAREADARALGKRLCAAIADGFSDPKQEAEIADNREFFRDIVVENKDMRTEEYERWAQLGWIP</sequence>
<dbReference type="EMBL" id="CP003167">
    <property type="protein sequence ID" value="AGB01453.1"/>
    <property type="molecule type" value="Genomic_DNA"/>
</dbReference>
<protein>
    <submittedName>
        <fullName evidence="7">Multimeric flavodoxin WrbA</fullName>
    </submittedName>
</protein>
<dbReference type="STRING" id="593750.Metfor_0379"/>
<keyword evidence="4" id="KW-0288">FMN</keyword>
<evidence type="ECO:0000256" key="4">
    <source>
        <dbReference type="ARBA" id="ARBA00022643"/>
    </source>
</evidence>
<dbReference type="Proteomes" id="UP000010824">
    <property type="component" value="Chromosome"/>
</dbReference>
<dbReference type="InterPro" id="IPR005025">
    <property type="entry name" value="FMN_Rdtase-like_dom"/>
</dbReference>
<name>L0HDP8_METFS</name>
<reference evidence="7 8" key="2">
    <citation type="journal article" date="2014" name="Genome Announc.">
        <title>Complete Genome Sequence of Methanoregula formicica SMSPT, a Mesophilic Hydrogenotrophic Methanogen Isolated from a Methanogenic Upflow Anaerobic Sludge Blanket Reactor.</title>
        <authorList>
            <person name="Yamamoto K."/>
            <person name="Tamaki H."/>
            <person name="Cadillo-Quiroz H."/>
            <person name="Imachi H."/>
            <person name="Kyrpides N."/>
            <person name="Woyke T."/>
            <person name="Goodwin L."/>
            <person name="Zinder S.H."/>
            <person name="Kamagata Y."/>
            <person name="Liu W.T."/>
        </authorList>
    </citation>
    <scope>NUCLEOTIDE SEQUENCE [LARGE SCALE GENOMIC DNA]</scope>
    <source>
        <strain evidence="8">DSM 22288 / NBRC 105244 / SMSP</strain>
    </source>
</reference>
<evidence type="ECO:0000256" key="3">
    <source>
        <dbReference type="ARBA" id="ARBA00022630"/>
    </source>
</evidence>
<evidence type="ECO:0000259" key="6">
    <source>
        <dbReference type="Pfam" id="PF03358"/>
    </source>
</evidence>
<dbReference type="Gene3D" id="3.40.50.360">
    <property type="match status" value="1"/>
</dbReference>
<comment type="cofactor">
    <cofactor evidence="2">
        <name>[4Fe-4S] cluster</name>
        <dbReference type="ChEBI" id="CHEBI:49883"/>
    </cofactor>
</comment>
<dbReference type="Pfam" id="PF03358">
    <property type="entry name" value="FMN_red"/>
    <property type="match status" value="1"/>
</dbReference>
<evidence type="ECO:0000256" key="5">
    <source>
        <dbReference type="ARBA" id="ARBA00038292"/>
    </source>
</evidence>
<dbReference type="GeneID" id="14309052"/>
<dbReference type="InterPro" id="IPR029039">
    <property type="entry name" value="Flavoprotein-like_sf"/>
</dbReference>
<accession>L0HDP8</accession>
<comment type="cofactor">
    <cofactor evidence="1">
        <name>FMN</name>
        <dbReference type="ChEBI" id="CHEBI:58210"/>
    </cofactor>
</comment>
<proteinExistence type="inferred from homology"/>
<dbReference type="AlphaFoldDB" id="L0HDP8"/>
<reference evidence="8" key="1">
    <citation type="submission" date="2011-12" db="EMBL/GenBank/DDBJ databases">
        <title>Complete sequence of Methanoregula formicicum SMSP.</title>
        <authorList>
            <person name="Lucas S."/>
            <person name="Han J."/>
            <person name="Lapidus A."/>
            <person name="Cheng J.-F."/>
            <person name="Goodwin L."/>
            <person name="Pitluck S."/>
            <person name="Peters L."/>
            <person name="Ovchinnikova G."/>
            <person name="Teshima H."/>
            <person name="Detter J.C."/>
            <person name="Han C."/>
            <person name="Tapia R."/>
            <person name="Land M."/>
            <person name="Hauser L."/>
            <person name="Kyrpides N."/>
            <person name="Ivanova N."/>
            <person name="Pagani I."/>
            <person name="Imachi H."/>
            <person name="Tamaki H."/>
            <person name="Sekiguchi Y."/>
            <person name="Kamagata Y."/>
            <person name="Cadillo-Quiroz H."/>
            <person name="Zinder S."/>
            <person name="Liu W.-T."/>
            <person name="Woyke T."/>
        </authorList>
    </citation>
    <scope>NUCLEOTIDE SEQUENCE [LARGE SCALE GENOMIC DNA]</scope>
    <source>
        <strain evidence="8">DSM 22288 / NBRC 105244 / SMSP</strain>
    </source>
</reference>
<dbReference type="SUPFAM" id="SSF52218">
    <property type="entry name" value="Flavoproteins"/>
    <property type="match status" value="1"/>
</dbReference>
<evidence type="ECO:0000313" key="8">
    <source>
        <dbReference type="Proteomes" id="UP000010824"/>
    </source>
</evidence>
<dbReference type="PANTHER" id="PTHR43278:SF1">
    <property type="entry name" value="IRON-SULFUR FLAVOPROTEIN MJ1083"/>
    <property type="match status" value="1"/>
</dbReference>
<dbReference type="OrthoDB" id="9059at2157"/>
<keyword evidence="3" id="KW-0285">Flavoprotein</keyword>
<organism evidence="7 8">
    <name type="scientific">Methanoregula formicica (strain DSM 22288 / NBRC 105244 / SMSP)</name>
    <dbReference type="NCBI Taxonomy" id="593750"/>
    <lineage>
        <taxon>Archaea</taxon>
        <taxon>Methanobacteriati</taxon>
        <taxon>Methanobacteriota</taxon>
        <taxon>Stenosarchaea group</taxon>
        <taxon>Methanomicrobia</taxon>
        <taxon>Methanomicrobiales</taxon>
        <taxon>Methanoregulaceae</taxon>
        <taxon>Methanoregula</taxon>
    </lineage>
</organism>